<dbReference type="Proteomes" id="UP000198310">
    <property type="component" value="Unassembled WGS sequence"/>
</dbReference>
<sequence length="530" mass="58492">MLPEHAPDQVESSWHPTADWQRLLRVALLGTQQSPDAVPAVPGLPTAPETDAAAREKQLLLTAGGLSLIRKAGYQPAPAPSATPEQLPAETQVPLGPSGGRLLHLLLEGQYPDLLPDFLTTLANHSRRVPSQLLVRLLDYVHSRPALHPLAAAVLGQRGAWLAAQHPNWQAVLATTGPAPHAATWETGTLRQRVRYLEALRRTNAEQAREQLAAVLPQEPAKNQASLLASLQEGLSAADAPLLEWYLVSKSKEVRQTVQPLVACLPDSALVGRVWQRAEPLIRLRKTLTATKLVVELPPDAWDKSWLADGVEQHDSRFQGDRATLLGQLLALLPPQRWANYWQLPPAAILNAAAATEWGALLFNGWAEATILHHASTWALALLTWWAELPRKHPFSLPLAGLAQQLSTDQLTKLVLPLLDSAPEFGPEVRWLPLLQLIPGPWSEPLTRRVVEALRQALNQPERLHRIHYAASQLLEHMARVVPATHYELCAQPLQPLLQDVPYLHNSLARLLNTLHFRQQLTDALHEAPA</sequence>
<proteinExistence type="predicted"/>
<organism evidence="1 2">
    <name type="scientific">Hymenobacter mucosus</name>
    <dbReference type="NCBI Taxonomy" id="1411120"/>
    <lineage>
        <taxon>Bacteria</taxon>
        <taxon>Pseudomonadati</taxon>
        <taxon>Bacteroidota</taxon>
        <taxon>Cytophagia</taxon>
        <taxon>Cytophagales</taxon>
        <taxon>Hymenobacteraceae</taxon>
        <taxon>Hymenobacter</taxon>
    </lineage>
</organism>
<gene>
    <name evidence="1" type="ORF">SAMN06269173_10196</name>
</gene>
<accession>A0A238V4I6</accession>
<dbReference type="InterPro" id="IPR043746">
    <property type="entry name" value="DUF5691"/>
</dbReference>
<protein>
    <submittedName>
        <fullName evidence="1">Uncharacterized protein</fullName>
    </submittedName>
</protein>
<dbReference type="EMBL" id="FZNS01000001">
    <property type="protein sequence ID" value="SNR29128.1"/>
    <property type="molecule type" value="Genomic_DNA"/>
</dbReference>
<dbReference type="Pfam" id="PF18944">
    <property type="entry name" value="DUF5691"/>
    <property type="match status" value="1"/>
</dbReference>
<name>A0A238V4I6_9BACT</name>
<keyword evidence="2" id="KW-1185">Reference proteome</keyword>
<evidence type="ECO:0000313" key="2">
    <source>
        <dbReference type="Proteomes" id="UP000198310"/>
    </source>
</evidence>
<dbReference type="AlphaFoldDB" id="A0A238V4I6"/>
<reference evidence="2" key="1">
    <citation type="submission" date="2017-06" db="EMBL/GenBank/DDBJ databases">
        <authorList>
            <person name="Varghese N."/>
            <person name="Submissions S."/>
        </authorList>
    </citation>
    <scope>NUCLEOTIDE SEQUENCE [LARGE SCALE GENOMIC DNA]</scope>
    <source>
        <strain evidence="2">DSM 28041</strain>
    </source>
</reference>
<evidence type="ECO:0000313" key="1">
    <source>
        <dbReference type="EMBL" id="SNR29128.1"/>
    </source>
</evidence>
<dbReference type="RefSeq" id="WP_089331305.1">
    <property type="nucleotide sequence ID" value="NZ_FZNS01000001.1"/>
</dbReference>